<evidence type="ECO:0000313" key="2">
    <source>
        <dbReference type="EMBL" id="RTH01280.1"/>
    </source>
</evidence>
<name>A0A430R1I2_THESC</name>
<comment type="caution">
    <text evidence="2">The sequence shown here is derived from an EMBL/GenBank/DDBJ whole genome shotgun (WGS) entry which is preliminary data.</text>
</comment>
<dbReference type="EMBL" id="PELM01000353">
    <property type="protein sequence ID" value="RTH01280.1"/>
    <property type="molecule type" value="Genomic_DNA"/>
</dbReference>
<gene>
    <name evidence="2" type="ORF">CSW50_09625</name>
</gene>
<sequence length="70" mass="7580">YCSVRGIRVYGHSAREEDREGVDASYGEDEVDPWKVAVCPRRNPHEEVSNALGEGGGKVEESPQDFGSGG</sequence>
<dbReference type="AlphaFoldDB" id="A0A430R1I2"/>
<dbReference type="Proteomes" id="UP000288082">
    <property type="component" value="Unassembled WGS sequence"/>
</dbReference>
<proteinExistence type="predicted"/>
<feature type="non-terminal residue" evidence="2">
    <location>
        <position position="1"/>
    </location>
</feature>
<organism evidence="2 3">
    <name type="scientific">Thermus scotoductus</name>
    <dbReference type="NCBI Taxonomy" id="37636"/>
    <lineage>
        <taxon>Bacteria</taxon>
        <taxon>Thermotogati</taxon>
        <taxon>Deinococcota</taxon>
        <taxon>Deinococci</taxon>
        <taxon>Thermales</taxon>
        <taxon>Thermaceae</taxon>
        <taxon>Thermus</taxon>
    </lineage>
</organism>
<evidence type="ECO:0000256" key="1">
    <source>
        <dbReference type="SAM" id="MobiDB-lite"/>
    </source>
</evidence>
<reference evidence="2 3" key="1">
    <citation type="journal article" date="2019" name="Extremophiles">
        <title>Biogeography of thermophiles and predominance of Thermus scotoductus in domestic water heaters.</title>
        <authorList>
            <person name="Wilpiszeski R.L."/>
            <person name="Zhang Z."/>
            <person name="House C.H."/>
        </authorList>
    </citation>
    <scope>NUCLEOTIDE SEQUENCE [LARGE SCALE GENOMIC DNA]</scope>
    <source>
        <strain evidence="2 3">38_S38</strain>
    </source>
</reference>
<protein>
    <submittedName>
        <fullName evidence="2">Uncharacterized protein</fullName>
    </submittedName>
</protein>
<evidence type="ECO:0000313" key="3">
    <source>
        <dbReference type="Proteomes" id="UP000288082"/>
    </source>
</evidence>
<feature type="region of interest" description="Disordered" evidence="1">
    <location>
        <begin position="45"/>
        <end position="70"/>
    </location>
</feature>
<accession>A0A430R1I2</accession>